<comment type="pathway">
    <text evidence="1">Siderophore biosynthesis.</text>
</comment>
<evidence type="ECO:0000313" key="4">
    <source>
        <dbReference type="EMBL" id="OHT22511.1"/>
    </source>
</evidence>
<gene>
    <name evidence="4" type="ORF">A3Q29_10295</name>
</gene>
<evidence type="ECO:0000313" key="5">
    <source>
        <dbReference type="Proteomes" id="UP000179588"/>
    </source>
</evidence>
<comment type="caution">
    <text evidence="4">The sequence shown here is derived from an EMBL/GenBank/DDBJ whole genome shotgun (WGS) entry which is preliminary data.</text>
</comment>
<dbReference type="Proteomes" id="UP000179588">
    <property type="component" value="Unassembled WGS sequence"/>
</dbReference>
<feature type="domain" description="Aerobactin siderophore biosynthesis IucA/IucC-like C-terminal" evidence="3">
    <location>
        <begin position="326"/>
        <end position="481"/>
    </location>
</feature>
<evidence type="ECO:0000259" key="2">
    <source>
        <dbReference type="Pfam" id="PF04183"/>
    </source>
</evidence>
<name>A0A1S1HM57_PROST</name>
<dbReference type="GO" id="GO:0019290">
    <property type="term" value="P:siderophore biosynthetic process"/>
    <property type="evidence" value="ECO:0007669"/>
    <property type="project" value="InterPro"/>
</dbReference>
<dbReference type="Pfam" id="PF04183">
    <property type="entry name" value="IucA_IucC"/>
    <property type="match status" value="1"/>
</dbReference>
<dbReference type="InterPro" id="IPR022770">
    <property type="entry name" value="IucA/IucC-like_C"/>
</dbReference>
<dbReference type="EMBL" id="LVIE01000223">
    <property type="protein sequence ID" value="OHT22511.1"/>
    <property type="molecule type" value="Genomic_DNA"/>
</dbReference>
<protein>
    <recommendedName>
        <fullName evidence="6">Aerobactin synthase IucC</fullName>
    </recommendedName>
</protein>
<accession>A0A1S1HM57</accession>
<dbReference type="Gene3D" id="1.10.510.40">
    <property type="match status" value="1"/>
</dbReference>
<feature type="domain" description="Aerobactin siderophore biosynthesis IucA/IucC N-terminal" evidence="2">
    <location>
        <begin position="51"/>
        <end position="304"/>
    </location>
</feature>
<sequence>MLFILELKDKLIINEKVLPIYLDELIATLNSMTYKLQANKLNSKELAHANYQTVEASMNEGFPLMIANYGRHGFDSIDYFKYSPECAEKQQVLWIAVHKRKAKFSSISSISYQQLIESELSSQLIEKFREIIDKNAVLNDDYYWMPVHQWQWREKISTRFTPDIAAKQIIFLGLGDDHYLAQQSVRTLYNVSHPEKCYVKTALSVINTGFIRTLSPISMELSPMACEWVDALIRQDPYFSEKGFRLIKEIATISYRDSRIEDVFNDEQHAEHPYKGMLSCLWRESIVDKIAENQKTITMASLLHIDKNGNAFLTELIQDSGLSVTEWINRYLDIYFSPLLHAFFCYDLIFMPHGENVILVLENNQPVHVFMKDLGEEIKFLNAKIEIPESLLRLSIKVDDDLKVDYIFNDVFNGIFRFLVPILNKAFLFSEQQFWGLVKKKIVNYQERYPEFADKYHRYNLFKPDIPLMCLNLMQLKNNSEIVDYDNRVQEMKTTQRLCNPLFLLKQEG</sequence>
<evidence type="ECO:0000256" key="1">
    <source>
        <dbReference type="ARBA" id="ARBA00004924"/>
    </source>
</evidence>
<dbReference type="GO" id="GO:0016881">
    <property type="term" value="F:acid-amino acid ligase activity"/>
    <property type="evidence" value="ECO:0007669"/>
    <property type="project" value="UniProtKB-ARBA"/>
</dbReference>
<dbReference type="InterPro" id="IPR037455">
    <property type="entry name" value="LucA/IucC-like"/>
</dbReference>
<dbReference type="AlphaFoldDB" id="A0A1S1HM57"/>
<organism evidence="4 5">
    <name type="scientific">Providencia stuartii</name>
    <dbReference type="NCBI Taxonomy" id="588"/>
    <lineage>
        <taxon>Bacteria</taxon>
        <taxon>Pseudomonadati</taxon>
        <taxon>Pseudomonadota</taxon>
        <taxon>Gammaproteobacteria</taxon>
        <taxon>Enterobacterales</taxon>
        <taxon>Morganellaceae</taxon>
        <taxon>Providencia</taxon>
    </lineage>
</organism>
<dbReference type="InterPro" id="IPR007310">
    <property type="entry name" value="Aerobactin_biosyn_IucA/IucC_N"/>
</dbReference>
<dbReference type="Pfam" id="PF06276">
    <property type="entry name" value="FhuF"/>
    <property type="match status" value="1"/>
</dbReference>
<dbReference type="PANTHER" id="PTHR34384:SF6">
    <property type="entry name" value="STAPHYLOFERRIN B SYNTHASE"/>
    <property type="match status" value="1"/>
</dbReference>
<proteinExistence type="predicted"/>
<evidence type="ECO:0008006" key="6">
    <source>
        <dbReference type="Google" id="ProtNLM"/>
    </source>
</evidence>
<dbReference type="Gene3D" id="6.10.250.3370">
    <property type="match status" value="1"/>
</dbReference>
<evidence type="ECO:0000259" key="3">
    <source>
        <dbReference type="Pfam" id="PF06276"/>
    </source>
</evidence>
<dbReference type="PANTHER" id="PTHR34384">
    <property type="entry name" value="L-2,3-DIAMINOPROPANOATE--CITRATE LIGASE"/>
    <property type="match status" value="1"/>
</dbReference>
<keyword evidence="5" id="KW-1185">Reference proteome</keyword>
<reference evidence="4 5" key="1">
    <citation type="submission" date="2016-03" db="EMBL/GenBank/DDBJ databases">
        <title>Genome sequence of Providencia stuartii strain, isolated from the salivary glands of larval Lucilia sericata.</title>
        <authorList>
            <person name="Yuan Y."/>
            <person name="Zhang Y."/>
            <person name="Fu S."/>
            <person name="Crippen T.L."/>
            <person name="Visi D."/>
            <person name="Benbow M.E."/>
            <person name="Allen M."/>
            <person name="Tomberlin J.K."/>
            <person name="Sze S.-H."/>
            <person name="Tarone A.M."/>
        </authorList>
    </citation>
    <scope>NUCLEOTIDE SEQUENCE [LARGE SCALE GENOMIC DNA]</scope>
    <source>
        <strain evidence="4 5">Crippen</strain>
    </source>
</reference>